<feature type="compositionally biased region" description="Polar residues" evidence="1">
    <location>
        <begin position="254"/>
        <end position="268"/>
    </location>
</feature>
<feature type="compositionally biased region" description="Acidic residues" evidence="1">
    <location>
        <begin position="270"/>
        <end position="282"/>
    </location>
</feature>
<evidence type="ECO:0008006" key="5">
    <source>
        <dbReference type="Google" id="ProtNLM"/>
    </source>
</evidence>
<dbReference type="AlphaFoldDB" id="K9ULR6"/>
<keyword evidence="2" id="KW-0472">Membrane</keyword>
<dbReference type="HOGENOM" id="CLU_958758_0_0_3"/>
<feature type="compositionally biased region" description="Basic and acidic residues" evidence="1">
    <location>
        <begin position="178"/>
        <end position="218"/>
    </location>
</feature>
<keyword evidence="2" id="KW-1133">Transmembrane helix</keyword>
<dbReference type="OrthoDB" id="9825270at2"/>
<evidence type="ECO:0000313" key="3">
    <source>
        <dbReference type="EMBL" id="AFY96052.1"/>
    </source>
</evidence>
<evidence type="ECO:0000256" key="2">
    <source>
        <dbReference type="SAM" id="Phobius"/>
    </source>
</evidence>
<dbReference type="RefSeq" id="WP_015162137.1">
    <property type="nucleotide sequence ID" value="NC_019697.1"/>
</dbReference>
<dbReference type="KEGG" id="cmp:Cha6605_5157"/>
<sequence>MKIIILLLVPILLGIVVGSNLSPLMTVVILNQPTVSLPIGVWLIIAIGVGFLASCLMQLLISIDKRRLSRQIRQLQSRLQQQDGDVFTYTSSETETYSVGDKPDPAPSGTSRFRSYRSTAADRQDLRSSQPFTPQNRVDDADDWDEKPASNRQLDWEDSPPPRPKNVRSNIDNSLIDDDSRFISEPERRHRQADLEPEDRPLERDRAQTSREVYDADFKLIQPPYKQPLETEFDDDPDSEDFEYEPIDDDDKSTASAKPTSPNRSKPSSDLDDEDWGFDFDDRDTPVRAN</sequence>
<organism evidence="3 4">
    <name type="scientific">Chamaesiphon minutus (strain ATCC 27169 / PCC 6605)</name>
    <dbReference type="NCBI Taxonomy" id="1173020"/>
    <lineage>
        <taxon>Bacteria</taxon>
        <taxon>Bacillati</taxon>
        <taxon>Cyanobacteriota</taxon>
        <taxon>Cyanophyceae</taxon>
        <taxon>Gomontiellales</taxon>
        <taxon>Chamaesiphonaceae</taxon>
        <taxon>Chamaesiphon</taxon>
    </lineage>
</organism>
<keyword evidence="4" id="KW-1185">Reference proteome</keyword>
<protein>
    <recommendedName>
        <fullName evidence="5">Lipopolysaccharide assembly protein A domain-containing protein</fullName>
    </recommendedName>
</protein>
<dbReference type="EMBL" id="CP003600">
    <property type="protein sequence ID" value="AFY96052.1"/>
    <property type="molecule type" value="Genomic_DNA"/>
</dbReference>
<dbReference type="STRING" id="1173020.Cha6605_5157"/>
<feature type="transmembrane region" description="Helical" evidence="2">
    <location>
        <begin position="42"/>
        <end position="63"/>
    </location>
</feature>
<evidence type="ECO:0000256" key="1">
    <source>
        <dbReference type="SAM" id="MobiDB-lite"/>
    </source>
</evidence>
<feature type="compositionally biased region" description="Polar residues" evidence="1">
    <location>
        <begin position="108"/>
        <end position="118"/>
    </location>
</feature>
<name>K9ULR6_CHAP6</name>
<reference evidence="3 4" key="1">
    <citation type="submission" date="2012-05" db="EMBL/GenBank/DDBJ databases">
        <title>Finished chromosome of genome of Chamaesiphon sp. PCC 6605.</title>
        <authorList>
            <consortium name="US DOE Joint Genome Institute"/>
            <person name="Gugger M."/>
            <person name="Coursin T."/>
            <person name="Rippka R."/>
            <person name="Tandeau De Marsac N."/>
            <person name="Huntemann M."/>
            <person name="Wei C.-L."/>
            <person name="Han J."/>
            <person name="Detter J.C."/>
            <person name="Han C."/>
            <person name="Tapia R."/>
            <person name="Chen A."/>
            <person name="Kyrpides N."/>
            <person name="Mavromatis K."/>
            <person name="Markowitz V."/>
            <person name="Szeto E."/>
            <person name="Ivanova N."/>
            <person name="Pagani I."/>
            <person name="Pati A."/>
            <person name="Goodwin L."/>
            <person name="Nordberg H.P."/>
            <person name="Cantor M.N."/>
            <person name="Hua S.X."/>
            <person name="Woyke T."/>
            <person name="Kerfeld C.A."/>
        </authorList>
    </citation>
    <scope>NUCLEOTIDE SEQUENCE [LARGE SCALE GENOMIC DNA]</scope>
    <source>
        <strain evidence="4">ATCC 27169 / PCC 6605</strain>
    </source>
</reference>
<gene>
    <name evidence="3" type="ORF">Cha6605_5157</name>
</gene>
<feature type="compositionally biased region" description="Acidic residues" evidence="1">
    <location>
        <begin position="231"/>
        <end position="251"/>
    </location>
</feature>
<proteinExistence type="predicted"/>
<feature type="compositionally biased region" description="Polar residues" evidence="1">
    <location>
        <begin position="127"/>
        <end position="136"/>
    </location>
</feature>
<accession>K9ULR6</accession>
<keyword evidence="2" id="KW-0812">Transmembrane</keyword>
<evidence type="ECO:0000313" key="4">
    <source>
        <dbReference type="Proteomes" id="UP000010366"/>
    </source>
</evidence>
<dbReference type="Proteomes" id="UP000010366">
    <property type="component" value="Chromosome"/>
</dbReference>
<feature type="region of interest" description="Disordered" evidence="1">
    <location>
        <begin position="91"/>
        <end position="290"/>
    </location>
</feature>